<dbReference type="Proteomes" id="UP000250321">
    <property type="component" value="Unassembled WGS sequence"/>
</dbReference>
<reference evidence="1 2" key="1">
    <citation type="submission" date="2018-02" db="EMBL/GenBank/DDBJ databases">
        <title>Draft genome of wild Prunus yedoensis var. nudiflora.</title>
        <authorList>
            <person name="Baek S."/>
            <person name="Kim J.-H."/>
            <person name="Choi K."/>
            <person name="Kim G.-B."/>
            <person name="Cho A."/>
            <person name="Jang H."/>
            <person name="Shin C.-H."/>
            <person name="Yu H.-J."/>
            <person name="Mun J.-H."/>
        </authorList>
    </citation>
    <scope>NUCLEOTIDE SEQUENCE [LARGE SCALE GENOMIC DNA]</scope>
    <source>
        <strain evidence="2">cv. Jeju island</strain>
        <tissue evidence="1">Leaf</tissue>
    </source>
</reference>
<evidence type="ECO:0000313" key="1">
    <source>
        <dbReference type="EMBL" id="PQP98065.1"/>
    </source>
</evidence>
<organism evidence="1 2">
    <name type="scientific">Prunus yedoensis var. nudiflora</name>
    <dbReference type="NCBI Taxonomy" id="2094558"/>
    <lineage>
        <taxon>Eukaryota</taxon>
        <taxon>Viridiplantae</taxon>
        <taxon>Streptophyta</taxon>
        <taxon>Embryophyta</taxon>
        <taxon>Tracheophyta</taxon>
        <taxon>Spermatophyta</taxon>
        <taxon>Magnoliopsida</taxon>
        <taxon>eudicotyledons</taxon>
        <taxon>Gunneridae</taxon>
        <taxon>Pentapetalae</taxon>
        <taxon>rosids</taxon>
        <taxon>fabids</taxon>
        <taxon>Rosales</taxon>
        <taxon>Rosaceae</taxon>
        <taxon>Amygdaloideae</taxon>
        <taxon>Amygdaleae</taxon>
        <taxon>Prunus</taxon>
    </lineage>
</organism>
<gene>
    <name evidence="1" type="ORF">Pyn_16780</name>
</gene>
<accession>A0A314Z8H6</accession>
<comment type="caution">
    <text evidence="1">The sequence shown here is derived from an EMBL/GenBank/DDBJ whole genome shotgun (WGS) entry which is preliminary data.</text>
</comment>
<proteinExistence type="predicted"/>
<name>A0A314Z8H6_PRUYE</name>
<keyword evidence="2" id="KW-1185">Reference proteome</keyword>
<dbReference type="EMBL" id="PJQY01001937">
    <property type="protein sequence ID" value="PQP98065.1"/>
    <property type="molecule type" value="Genomic_DNA"/>
</dbReference>
<evidence type="ECO:0000313" key="2">
    <source>
        <dbReference type="Proteomes" id="UP000250321"/>
    </source>
</evidence>
<protein>
    <submittedName>
        <fullName evidence="1">Uncharacterized protein</fullName>
    </submittedName>
</protein>
<sequence length="63" mass="7092">MWSGLVEQGSRKSYVSVEQGLQEALANPCRKRWSCRGSLLKSASVVNGQVTMAWISPRWRLLV</sequence>
<dbReference type="AlphaFoldDB" id="A0A314Z8H6"/>